<protein>
    <submittedName>
        <fullName evidence="2">Helix-turn-helix domain-containing protein</fullName>
    </submittedName>
</protein>
<comment type="caution">
    <text evidence="2">The sequence shown here is derived from an EMBL/GenBank/DDBJ whole genome shotgun (WGS) entry which is preliminary data.</text>
</comment>
<feature type="domain" description="Helix-turn-helix" evidence="1">
    <location>
        <begin position="24"/>
        <end position="68"/>
    </location>
</feature>
<evidence type="ECO:0000259" key="1">
    <source>
        <dbReference type="Pfam" id="PF12728"/>
    </source>
</evidence>
<dbReference type="EMBL" id="BAAANF010000022">
    <property type="protein sequence ID" value="GAA1711043.1"/>
    <property type="molecule type" value="Genomic_DNA"/>
</dbReference>
<accession>A0ABN2ITC6</accession>
<evidence type="ECO:0000313" key="3">
    <source>
        <dbReference type="Proteomes" id="UP001500280"/>
    </source>
</evidence>
<proteinExistence type="predicted"/>
<reference evidence="2 3" key="1">
    <citation type="journal article" date="2019" name="Int. J. Syst. Evol. Microbiol.">
        <title>The Global Catalogue of Microorganisms (GCM) 10K type strain sequencing project: providing services to taxonomists for standard genome sequencing and annotation.</title>
        <authorList>
            <consortium name="The Broad Institute Genomics Platform"/>
            <consortium name="The Broad Institute Genome Sequencing Center for Infectious Disease"/>
            <person name="Wu L."/>
            <person name="Ma J."/>
        </authorList>
    </citation>
    <scope>NUCLEOTIDE SEQUENCE [LARGE SCALE GENOMIC DNA]</scope>
    <source>
        <strain evidence="2 3">JCM 14307</strain>
    </source>
</reference>
<organism evidence="2 3">
    <name type="scientific">Kribbella yunnanensis</name>
    <dbReference type="NCBI Taxonomy" id="190194"/>
    <lineage>
        <taxon>Bacteria</taxon>
        <taxon>Bacillati</taxon>
        <taxon>Actinomycetota</taxon>
        <taxon>Actinomycetes</taxon>
        <taxon>Propionibacteriales</taxon>
        <taxon>Kribbellaceae</taxon>
        <taxon>Kribbella</taxon>
    </lineage>
</organism>
<dbReference type="InterPro" id="IPR041657">
    <property type="entry name" value="HTH_17"/>
</dbReference>
<keyword evidence="3" id="KW-1185">Reference proteome</keyword>
<sequence length="80" mass="8564">MTELNEDGRGLTRAELFALPVTVDVATAARALGLGRSTGYELVRRGKFPCRVLQVGSSYRVPTAELMRILGLAPEDTSAA</sequence>
<dbReference type="RefSeq" id="WP_344161620.1">
    <property type="nucleotide sequence ID" value="NZ_BAAANF010000022.1"/>
</dbReference>
<dbReference type="Pfam" id="PF12728">
    <property type="entry name" value="HTH_17"/>
    <property type="match status" value="1"/>
</dbReference>
<dbReference type="Proteomes" id="UP001500280">
    <property type="component" value="Unassembled WGS sequence"/>
</dbReference>
<evidence type="ECO:0000313" key="2">
    <source>
        <dbReference type="EMBL" id="GAA1711043.1"/>
    </source>
</evidence>
<name>A0ABN2ITC6_9ACTN</name>
<gene>
    <name evidence="2" type="ORF">GCM10009745_68890</name>
</gene>